<evidence type="ECO:0000313" key="6">
    <source>
        <dbReference type="EMBL" id="TDG70655.1"/>
    </source>
</evidence>
<dbReference type="SUPFAM" id="SSF53697">
    <property type="entry name" value="SIS domain"/>
    <property type="match status" value="1"/>
</dbReference>
<keyword evidence="1" id="KW-0805">Transcription regulation</keyword>
<dbReference type="Pfam" id="PF01380">
    <property type="entry name" value="SIS"/>
    <property type="match status" value="1"/>
</dbReference>
<keyword evidence="3" id="KW-0804">Transcription</keyword>
<dbReference type="InterPro" id="IPR035472">
    <property type="entry name" value="RpiR-like_SIS"/>
</dbReference>
<feature type="domain" description="HTH rpiR-type" evidence="4">
    <location>
        <begin position="1"/>
        <end position="76"/>
    </location>
</feature>
<accession>A0A4V3A2T3</accession>
<evidence type="ECO:0000256" key="2">
    <source>
        <dbReference type="ARBA" id="ARBA00023125"/>
    </source>
</evidence>
<evidence type="ECO:0000259" key="4">
    <source>
        <dbReference type="PROSITE" id="PS51071"/>
    </source>
</evidence>
<dbReference type="GO" id="GO:0003677">
    <property type="term" value="F:DNA binding"/>
    <property type="evidence" value="ECO:0007669"/>
    <property type="project" value="UniProtKB-KW"/>
</dbReference>
<dbReference type="GO" id="GO:0097367">
    <property type="term" value="F:carbohydrate derivative binding"/>
    <property type="evidence" value="ECO:0007669"/>
    <property type="project" value="InterPro"/>
</dbReference>
<comment type="caution">
    <text evidence="6">The sequence shown here is derived from an EMBL/GenBank/DDBJ whole genome shotgun (WGS) entry which is preliminary data.</text>
</comment>
<evidence type="ECO:0000259" key="5">
    <source>
        <dbReference type="PROSITE" id="PS51464"/>
    </source>
</evidence>
<name>A0A4V3A2T3_9LACO</name>
<dbReference type="InterPro" id="IPR000281">
    <property type="entry name" value="HTH_RpiR"/>
</dbReference>
<dbReference type="CDD" id="cd05013">
    <property type="entry name" value="SIS_RpiR"/>
    <property type="match status" value="1"/>
</dbReference>
<dbReference type="PROSITE" id="PS51464">
    <property type="entry name" value="SIS"/>
    <property type="match status" value="1"/>
</dbReference>
<evidence type="ECO:0000256" key="3">
    <source>
        <dbReference type="ARBA" id="ARBA00023163"/>
    </source>
</evidence>
<dbReference type="Gene3D" id="1.10.10.10">
    <property type="entry name" value="Winged helix-like DNA-binding domain superfamily/Winged helix DNA-binding domain"/>
    <property type="match status" value="1"/>
</dbReference>
<gene>
    <name evidence="6" type="ORF">C5L30_001446</name>
</gene>
<dbReference type="PANTHER" id="PTHR30514:SF1">
    <property type="entry name" value="HTH-TYPE TRANSCRIPTIONAL REGULATOR HEXR-RELATED"/>
    <property type="match status" value="1"/>
</dbReference>
<dbReference type="RefSeq" id="WP_010019594.1">
    <property type="nucleotide sequence ID" value="NZ_PUFN01000024.1"/>
</dbReference>
<proteinExistence type="predicted"/>
<dbReference type="GO" id="GO:1901135">
    <property type="term" value="P:carbohydrate derivative metabolic process"/>
    <property type="evidence" value="ECO:0007669"/>
    <property type="project" value="InterPro"/>
</dbReference>
<dbReference type="AlphaFoldDB" id="A0A4V3A2T3"/>
<dbReference type="InterPro" id="IPR046348">
    <property type="entry name" value="SIS_dom_sf"/>
</dbReference>
<dbReference type="EMBL" id="PUFN01000024">
    <property type="protein sequence ID" value="TDG70655.1"/>
    <property type="molecule type" value="Genomic_DNA"/>
</dbReference>
<dbReference type="Pfam" id="PF01418">
    <property type="entry name" value="HTH_6"/>
    <property type="match status" value="1"/>
</dbReference>
<dbReference type="Gene3D" id="3.40.50.10490">
    <property type="entry name" value="Glucose-6-phosphate isomerase like protein, domain 1"/>
    <property type="match status" value="1"/>
</dbReference>
<reference evidence="6 7" key="1">
    <citation type="journal article" date="2019" name="Appl. Microbiol. Biotechnol.">
        <title>Uncovering carbohydrate metabolism through a genotype-phenotype association study of 56 lactic acid bacteria genomes.</title>
        <authorList>
            <person name="Buron-Moles G."/>
            <person name="Chailyan A."/>
            <person name="Dolejs I."/>
            <person name="Forster J."/>
            <person name="Miks M.H."/>
        </authorList>
    </citation>
    <scope>NUCLEOTIDE SEQUENCE [LARGE SCALE GENOMIC DNA]</scope>
    <source>
        <strain evidence="6 7">ATCC 29644</strain>
    </source>
</reference>
<dbReference type="OrthoDB" id="3684496at2"/>
<dbReference type="InterPro" id="IPR001347">
    <property type="entry name" value="SIS_dom"/>
</dbReference>
<dbReference type="SUPFAM" id="SSF46689">
    <property type="entry name" value="Homeodomain-like"/>
    <property type="match status" value="1"/>
</dbReference>
<dbReference type="InterPro" id="IPR036388">
    <property type="entry name" value="WH-like_DNA-bd_sf"/>
</dbReference>
<dbReference type="InterPro" id="IPR009057">
    <property type="entry name" value="Homeodomain-like_sf"/>
</dbReference>
<evidence type="ECO:0008006" key="8">
    <source>
        <dbReference type="Google" id="ProtNLM"/>
    </source>
</evidence>
<dbReference type="Proteomes" id="UP000295257">
    <property type="component" value="Unassembled WGS sequence"/>
</dbReference>
<dbReference type="GO" id="GO:0003700">
    <property type="term" value="F:DNA-binding transcription factor activity"/>
    <property type="evidence" value="ECO:0007669"/>
    <property type="project" value="InterPro"/>
</dbReference>
<feature type="domain" description="SIS" evidence="5">
    <location>
        <begin position="125"/>
        <end position="266"/>
    </location>
</feature>
<evidence type="ECO:0000313" key="7">
    <source>
        <dbReference type="Proteomes" id="UP000295257"/>
    </source>
</evidence>
<keyword evidence="7" id="KW-1185">Reference proteome</keyword>
<dbReference type="InterPro" id="IPR047640">
    <property type="entry name" value="RpiR-like"/>
</dbReference>
<organism evidence="6 7">
    <name type="scientific">Companilactobacillus farciminis</name>
    <dbReference type="NCBI Taxonomy" id="1612"/>
    <lineage>
        <taxon>Bacteria</taxon>
        <taxon>Bacillati</taxon>
        <taxon>Bacillota</taxon>
        <taxon>Bacilli</taxon>
        <taxon>Lactobacillales</taxon>
        <taxon>Lactobacillaceae</taxon>
        <taxon>Companilactobacillus</taxon>
    </lineage>
</organism>
<dbReference type="PANTHER" id="PTHR30514">
    <property type="entry name" value="GLUCOKINASE"/>
    <property type="match status" value="1"/>
</dbReference>
<evidence type="ECO:0000256" key="1">
    <source>
        <dbReference type="ARBA" id="ARBA00023015"/>
    </source>
</evidence>
<dbReference type="PROSITE" id="PS51071">
    <property type="entry name" value="HTH_RPIR"/>
    <property type="match status" value="1"/>
</dbReference>
<protein>
    <recommendedName>
        <fullName evidence="8">RpiR family transcriptional regulator</fullName>
    </recommendedName>
</protein>
<sequence length="293" mass="33541">MLIRDRLNNFQKGTDAELLIRDFFLRRKNDLVKISTHTIAKELYISASTITRFCQKLGFLGYPDFVKQYQEENEYLDSHFNNIDPNIPFLSEDTTAIVNNKIGTLYKEIIDDSLALLKKSSLNTIEYLIRDCDHIYIYAAGDLILAAENFENKMIKVGKTVSVERRGDNAFFKANYSDANSLFILLSYSGETDNLLKIAHRLNDKQLPFVAVTTMGGNSLTELTNNVIYISTREKLINNLGNFSSVLSAMFVLDILYADFVNENQEQALNNKKQVSKLFENRRSSRNPLLEDN</sequence>
<keyword evidence="2" id="KW-0238">DNA-binding</keyword>